<organism evidence="5 6">
    <name type="scientific">Lobosporangium transversale</name>
    <dbReference type="NCBI Taxonomy" id="64571"/>
    <lineage>
        <taxon>Eukaryota</taxon>
        <taxon>Fungi</taxon>
        <taxon>Fungi incertae sedis</taxon>
        <taxon>Mucoromycota</taxon>
        <taxon>Mortierellomycotina</taxon>
        <taxon>Mortierellomycetes</taxon>
        <taxon>Mortierellales</taxon>
        <taxon>Mortierellaceae</taxon>
        <taxon>Lobosporangium</taxon>
    </lineage>
</organism>
<dbReference type="SMART" id="SM00315">
    <property type="entry name" value="RGS"/>
    <property type="match status" value="1"/>
</dbReference>
<dbReference type="FunCoup" id="A0A1Y2GY98">
    <property type="interactions" value="10"/>
</dbReference>
<dbReference type="InterPro" id="IPR036305">
    <property type="entry name" value="RGS_sf"/>
</dbReference>
<dbReference type="InterPro" id="IPR044926">
    <property type="entry name" value="RGS_subdomain_2"/>
</dbReference>
<evidence type="ECO:0000313" key="6">
    <source>
        <dbReference type="Proteomes" id="UP000193648"/>
    </source>
</evidence>
<dbReference type="Pfam" id="PF25889">
    <property type="entry name" value="WHD_Fungal_DR"/>
    <property type="match status" value="1"/>
</dbReference>
<dbReference type="InterPro" id="IPR016137">
    <property type="entry name" value="RGS"/>
</dbReference>
<proteinExistence type="predicted"/>
<feature type="region of interest" description="Disordered" evidence="2">
    <location>
        <begin position="531"/>
        <end position="579"/>
    </location>
</feature>
<dbReference type="OrthoDB" id="196547at2759"/>
<dbReference type="GO" id="GO:0035556">
    <property type="term" value="P:intracellular signal transduction"/>
    <property type="evidence" value="ECO:0007669"/>
    <property type="project" value="InterPro"/>
</dbReference>
<feature type="domain" description="DEP" evidence="4">
    <location>
        <begin position="215"/>
        <end position="295"/>
    </location>
</feature>
<evidence type="ECO:0000313" key="5">
    <source>
        <dbReference type="EMBL" id="ORZ27247.1"/>
    </source>
</evidence>
<dbReference type="Proteomes" id="UP000193648">
    <property type="component" value="Unassembled WGS sequence"/>
</dbReference>
<dbReference type="InterPro" id="IPR036388">
    <property type="entry name" value="WH-like_DNA-bd_sf"/>
</dbReference>
<dbReference type="InParanoid" id="A0A1Y2GY98"/>
<dbReference type="Gene3D" id="1.10.10.10">
    <property type="entry name" value="Winged helix-like DNA-binding domain superfamily/Winged helix DNA-binding domain"/>
    <property type="match status" value="2"/>
</dbReference>
<dbReference type="AlphaFoldDB" id="A0A1Y2GY98"/>
<feature type="compositionally biased region" description="Polar residues" evidence="2">
    <location>
        <begin position="192"/>
        <end position="205"/>
    </location>
</feature>
<feature type="compositionally biased region" description="Polar residues" evidence="2">
    <location>
        <begin position="555"/>
        <end position="567"/>
    </location>
</feature>
<protein>
    <submittedName>
        <fullName evidence="5">Regulator of G protein signaling domain-domain-containing protein</fullName>
    </submittedName>
</protein>
<dbReference type="SUPFAM" id="SSF46785">
    <property type="entry name" value="Winged helix' DNA-binding domain"/>
    <property type="match status" value="2"/>
</dbReference>
<name>A0A1Y2GY98_9FUNG</name>
<dbReference type="SUPFAM" id="SSF48097">
    <property type="entry name" value="Regulator of G-protein signaling, RGS"/>
    <property type="match status" value="1"/>
</dbReference>
<gene>
    <name evidence="5" type="ORF">BCR41DRAFT_300227</name>
</gene>
<evidence type="ECO:0000256" key="2">
    <source>
        <dbReference type="SAM" id="MobiDB-lite"/>
    </source>
</evidence>
<dbReference type="SMART" id="SM00049">
    <property type="entry name" value="DEP"/>
    <property type="match status" value="2"/>
</dbReference>
<feature type="domain" description="RGS" evidence="3">
    <location>
        <begin position="340"/>
        <end position="506"/>
    </location>
</feature>
<dbReference type="GO" id="GO:0009968">
    <property type="term" value="P:negative regulation of signal transduction"/>
    <property type="evidence" value="ECO:0007669"/>
    <property type="project" value="UniProtKB-KW"/>
</dbReference>
<feature type="region of interest" description="Disordered" evidence="2">
    <location>
        <begin position="185"/>
        <end position="213"/>
    </location>
</feature>
<dbReference type="Pfam" id="PF00610">
    <property type="entry name" value="DEP"/>
    <property type="match status" value="1"/>
</dbReference>
<feature type="non-terminal residue" evidence="5">
    <location>
        <position position="1"/>
    </location>
</feature>
<dbReference type="EMBL" id="MCFF01000004">
    <property type="protein sequence ID" value="ORZ27247.1"/>
    <property type="molecule type" value="Genomic_DNA"/>
</dbReference>
<dbReference type="InterPro" id="IPR036390">
    <property type="entry name" value="WH_DNA-bd_sf"/>
</dbReference>
<dbReference type="InterPro" id="IPR058855">
    <property type="entry name" value="RGS1/SST2-like_Fungal-DR"/>
</dbReference>
<evidence type="ECO:0000259" key="3">
    <source>
        <dbReference type="PROSITE" id="PS50132"/>
    </source>
</evidence>
<dbReference type="Gene3D" id="1.10.167.10">
    <property type="entry name" value="Regulator of G-protein Signalling 4, domain 2"/>
    <property type="match status" value="1"/>
</dbReference>
<dbReference type="RefSeq" id="XP_021884974.1">
    <property type="nucleotide sequence ID" value="XM_022020552.1"/>
</dbReference>
<dbReference type="GeneID" id="33562396"/>
<reference evidence="5 6" key="1">
    <citation type="submission" date="2016-07" db="EMBL/GenBank/DDBJ databases">
        <title>Pervasive Adenine N6-methylation of Active Genes in Fungi.</title>
        <authorList>
            <consortium name="DOE Joint Genome Institute"/>
            <person name="Mondo S.J."/>
            <person name="Dannebaum R.O."/>
            <person name="Kuo R.C."/>
            <person name="Labutti K."/>
            <person name="Haridas S."/>
            <person name="Kuo A."/>
            <person name="Salamov A."/>
            <person name="Ahrendt S.R."/>
            <person name="Lipzen A."/>
            <person name="Sullivan W."/>
            <person name="Andreopoulos W.B."/>
            <person name="Clum A."/>
            <person name="Lindquist E."/>
            <person name="Daum C."/>
            <person name="Ramamoorthy G.K."/>
            <person name="Gryganskyi A."/>
            <person name="Culley D."/>
            <person name="Magnuson J.K."/>
            <person name="James T.Y."/>
            <person name="O'Malley M.A."/>
            <person name="Stajich J.E."/>
            <person name="Spatafora J.W."/>
            <person name="Visel A."/>
            <person name="Grigoriev I.V."/>
        </authorList>
    </citation>
    <scope>NUCLEOTIDE SEQUENCE [LARGE SCALE GENOMIC DNA]</scope>
    <source>
        <strain evidence="5 6">NRRL 3116</strain>
    </source>
</reference>
<comment type="caution">
    <text evidence="5">The sequence shown here is derived from an EMBL/GenBank/DDBJ whole genome shotgun (WGS) entry which is preliminary data.</text>
</comment>
<dbReference type="PANTHER" id="PTHR10845:SF192">
    <property type="entry name" value="DOUBLE HIT, ISOFORM B"/>
    <property type="match status" value="1"/>
</dbReference>
<keyword evidence="1" id="KW-0734">Signal transduction inhibitor</keyword>
<dbReference type="CDD" id="cd04371">
    <property type="entry name" value="DEP"/>
    <property type="match status" value="1"/>
</dbReference>
<evidence type="ECO:0000256" key="1">
    <source>
        <dbReference type="ARBA" id="ARBA00022700"/>
    </source>
</evidence>
<dbReference type="PROSITE" id="PS50186">
    <property type="entry name" value="DEP"/>
    <property type="match status" value="1"/>
</dbReference>
<sequence length="579" mass="64993">IMRTTTSGRPFAKDMFDFFSTLMLSLPIENNKIRFKNYPNSFWAEKAVTNLGDLQFIKSSRDADPNDPTRIITHVVRTHFSFTRDMAKNLCQAFMDAYLFESATDSSKREFQNKGLCHITPKGAHLLAKFIYRNKLPPEESRHITANATTSLLYLGRADDEDRLLLTKEHVESIFKRFAGSEPSMRKRNASGIPNANPAVSSANGHDQAPPDDNICHGVDVRDQQYKEVVYKDMFFGKAAVEWLLEHTTVISKEEAICICQEMVAAGYIEQVGKEFSTGPSLFKACGSALYHFTRIGRALAGWGGTEDGNRREPVGVSTRRSIRLLPSTGTSQLTSNTSRLYGIMSDATVRDLFNSFLKQHFCEENLSFYLDVLDYKTKFRVLIDSAEAYGQLASEQEPSQSHPPSLRALEKQICTQAFSIYETYLAPGAAREVNLPHQMRQDITAYMQAVVRNMGMSDASQSSKVKSQELIHIALFDIIHDHIFRLMSTDSVPKFIKTDKYLAVVMKKHKQRKNTTNTIHPNMVASLSAASQSIHEEVGPTDDTSNSNNSGGNEQYSCTLPTPESSCNEDESRVTETF</sequence>
<dbReference type="InterPro" id="IPR000591">
    <property type="entry name" value="DEP_dom"/>
</dbReference>
<dbReference type="PROSITE" id="PS50132">
    <property type="entry name" value="RGS"/>
    <property type="match status" value="1"/>
</dbReference>
<keyword evidence="6" id="KW-1185">Reference proteome</keyword>
<dbReference type="STRING" id="64571.A0A1Y2GY98"/>
<dbReference type="Pfam" id="PF00615">
    <property type="entry name" value="RGS"/>
    <property type="match status" value="1"/>
</dbReference>
<dbReference type="PANTHER" id="PTHR10845">
    <property type="entry name" value="REGULATOR OF G PROTEIN SIGNALING"/>
    <property type="match status" value="1"/>
</dbReference>
<accession>A0A1Y2GY98</accession>
<evidence type="ECO:0000259" key="4">
    <source>
        <dbReference type="PROSITE" id="PS50186"/>
    </source>
</evidence>